<organism evidence="8 9">
    <name type="scientific">Cellulophaga fucicola</name>
    <dbReference type="NCBI Taxonomy" id="76595"/>
    <lineage>
        <taxon>Bacteria</taxon>
        <taxon>Pseudomonadati</taxon>
        <taxon>Bacteroidota</taxon>
        <taxon>Flavobacteriia</taxon>
        <taxon>Flavobacteriales</taxon>
        <taxon>Flavobacteriaceae</taxon>
        <taxon>Cellulophaga</taxon>
    </lineage>
</organism>
<dbReference type="STRING" id="76595.SAMN05660313_03464"/>
<evidence type="ECO:0000259" key="7">
    <source>
        <dbReference type="Pfam" id="PF14322"/>
    </source>
</evidence>
<dbReference type="PROSITE" id="PS51257">
    <property type="entry name" value="PROKAR_LIPOPROTEIN"/>
    <property type="match status" value="1"/>
</dbReference>
<evidence type="ECO:0000256" key="2">
    <source>
        <dbReference type="ARBA" id="ARBA00006275"/>
    </source>
</evidence>
<keyword evidence="3" id="KW-0732">Signal</keyword>
<protein>
    <submittedName>
        <fullName evidence="8">Starch-binding associating with outer membrane</fullName>
    </submittedName>
</protein>
<accession>A0A1K1RAE9</accession>
<keyword evidence="5" id="KW-0998">Cell outer membrane</keyword>
<dbReference type="OrthoDB" id="5694214at2"/>
<dbReference type="CDD" id="cd08977">
    <property type="entry name" value="SusD"/>
    <property type="match status" value="1"/>
</dbReference>
<dbReference type="Pfam" id="PF14322">
    <property type="entry name" value="SusD-like_3"/>
    <property type="match status" value="1"/>
</dbReference>
<evidence type="ECO:0000313" key="9">
    <source>
        <dbReference type="Proteomes" id="UP000183257"/>
    </source>
</evidence>
<sequence>MKKLKFLTLIVITILSVSCEDSFLSPDLKTGTSGDAFYSNDEELEAAVINIYDGLQGVNASKLTSSNLNHATQVEFYVTEMRSDNTRTKSQEGEAAQFESFAIEATNGIVADYYRSFYDVIFRANVVLDNIDAASEAAAGKIEGEAKFLRAYAYFNLVRLYGDVPLVTNVIAPLDTETAFTRINSSEIYALIIEDLQTAVDNLDDSFKDRASKAAAQGLLAKVYLSLPTPNYAQAQLLCEEVLDPARGFELLDSYSDVFFSERNDEIIFAIGYEQGDNNNSQNFSAEWLNSVGRTSGVNYATTDVVTALEEMGGDRTQHTYRVDPFQPTENQAIKYLPNGESGGDNGRTFSSDAQAAGNDWIVLRFADVVLLHVEAILGGGESTSNSNALTSFNSIRNRAGLPNDDDGVITKEELLNERRVELAFENKRLFDLIRMGEAVNVLSEFATTNGYSFSSTDLLLPIPQREIGLSKGVLTQNPGY</sequence>
<name>A0A1K1RAE9_9FLAO</name>
<evidence type="ECO:0000256" key="4">
    <source>
        <dbReference type="ARBA" id="ARBA00023136"/>
    </source>
</evidence>
<dbReference type="InterPro" id="IPR012944">
    <property type="entry name" value="SusD_RagB_dom"/>
</dbReference>
<evidence type="ECO:0000313" key="8">
    <source>
        <dbReference type="EMBL" id="SFW69218.1"/>
    </source>
</evidence>
<evidence type="ECO:0000259" key="6">
    <source>
        <dbReference type="Pfam" id="PF07980"/>
    </source>
</evidence>
<evidence type="ECO:0000256" key="5">
    <source>
        <dbReference type="ARBA" id="ARBA00023237"/>
    </source>
</evidence>
<dbReference type="Gene3D" id="1.25.40.390">
    <property type="match status" value="1"/>
</dbReference>
<evidence type="ECO:0000256" key="1">
    <source>
        <dbReference type="ARBA" id="ARBA00004442"/>
    </source>
</evidence>
<dbReference type="EMBL" id="FPIY01000011">
    <property type="protein sequence ID" value="SFW69218.1"/>
    <property type="molecule type" value="Genomic_DNA"/>
</dbReference>
<feature type="domain" description="RagB/SusD" evidence="6">
    <location>
        <begin position="351"/>
        <end position="481"/>
    </location>
</feature>
<evidence type="ECO:0000256" key="3">
    <source>
        <dbReference type="ARBA" id="ARBA00022729"/>
    </source>
</evidence>
<dbReference type="GO" id="GO:0009279">
    <property type="term" value="C:cell outer membrane"/>
    <property type="evidence" value="ECO:0007669"/>
    <property type="project" value="UniProtKB-SubCell"/>
</dbReference>
<comment type="subcellular location">
    <subcellularLocation>
        <location evidence="1">Cell outer membrane</location>
    </subcellularLocation>
</comment>
<feature type="domain" description="SusD-like N-terminal" evidence="7">
    <location>
        <begin position="68"/>
        <end position="225"/>
    </location>
</feature>
<dbReference type="AlphaFoldDB" id="A0A1K1RAE9"/>
<dbReference type="Pfam" id="PF07980">
    <property type="entry name" value="SusD_RagB"/>
    <property type="match status" value="1"/>
</dbReference>
<dbReference type="SUPFAM" id="SSF48452">
    <property type="entry name" value="TPR-like"/>
    <property type="match status" value="1"/>
</dbReference>
<keyword evidence="4" id="KW-0472">Membrane</keyword>
<dbReference type="InterPro" id="IPR011990">
    <property type="entry name" value="TPR-like_helical_dom_sf"/>
</dbReference>
<keyword evidence="9" id="KW-1185">Reference proteome</keyword>
<gene>
    <name evidence="8" type="ORF">SAMN05660313_03464</name>
</gene>
<dbReference type="InterPro" id="IPR033985">
    <property type="entry name" value="SusD-like_N"/>
</dbReference>
<dbReference type="Proteomes" id="UP000183257">
    <property type="component" value="Unassembled WGS sequence"/>
</dbReference>
<dbReference type="RefSeq" id="WP_072305068.1">
    <property type="nucleotide sequence ID" value="NZ_FPIY01000011.1"/>
</dbReference>
<reference evidence="9" key="1">
    <citation type="submission" date="2016-11" db="EMBL/GenBank/DDBJ databases">
        <authorList>
            <person name="Varghese N."/>
            <person name="Submissions S."/>
        </authorList>
    </citation>
    <scope>NUCLEOTIDE SEQUENCE [LARGE SCALE GENOMIC DNA]</scope>
    <source>
        <strain evidence="9">DSM 24786</strain>
    </source>
</reference>
<comment type="similarity">
    <text evidence="2">Belongs to the SusD family.</text>
</comment>
<proteinExistence type="inferred from homology"/>